<feature type="region of interest" description="Disordered" evidence="1">
    <location>
        <begin position="1"/>
        <end position="32"/>
    </location>
</feature>
<proteinExistence type="predicted"/>
<gene>
    <name evidence="2" type="ORF">TPAB3V08_LOCUS5408</name>
</gene>
<evidence type="ECO:0000313" key="3">
    <source>
        <dbReference type="Proteomes" id="UP001153148"/>
    </source>
</evidence>
<accession>A0ABN7NV48</accession>
<feature type="compositionally biased region" description="Basic and acidic residues" evidence="1">
    <location>
        <begin position="7"/>
        <end position="18"/>
    </location>
</feature>
<reference evidence="2" key="1">
    <citation type="submission" date="2021-03" db="EMBL/GenBank/DDBJ databases">
        <authorList>
            <person name="Tran Van P."/>
        </authorList>
    </citation>
    <scope>NUCLEOTIDE SEQUENCE</scope>
</reference>
<protein>
    <recommendedName>
        <fullName evidence="4">Exophilin 5</fullName>
    </recommendedName>
</protein>
<dbReference type="Proteomes" id="UP001153148">
    <property type="component" value="Unassembled WGS sequence"/>
</dbReference>
<name>A0ABN7NV48_TIMPD</name>
<organism evidence="2 3">
    <name type="scientific">Timema podura</name>
    <name type="common">Walking stick</name>
    <dbReference type="NCBI Taxonomy" id="61482"/>
    <lineage>
        <taxon>Eukaryota</taxon>
        <taxon>Metazoa</taxon>
        <taxon>Ecdysozoa</taxon>
        <taxon>Arthropoda</taxon>
        <taxon>Hexapoda</taxon>
        <taxon>Insecta</taxon>
        <taxon>Pterygota</taxon>
        <taxon>Neoptera</taxon>
        <taxon>Polyneoptera</taxon>
        <taxon>Phasmatodea</taxon>
        <taxon>Timematodea</taxon>
        <taxon>Timematoidea</taxon>
        <taxon>Timematidae</taxon>
        <taxon>Timema</taxon>
    </lineage>
</organism>
<evidence type="ECO:0008006" key="4">
    <source>
        <dbReference type="Google" id="ProtNLM"/>
    </source>
</evidence>
<keyword evidence="3" id="KW-1185">Reference proteome</keyword>
<dbReference type="EMBL" id="CAJPIN010007318">
    <property type="protein sequence ID" value="CAG2058438.1"/>
    <property type="molecule type" value="Genomic_DNA"/>
</dbReference>
<sequence length="458" mass="51668">MSCPSKTKGDENSKHSEEALNSPADSATQKGSDAYFTNKEIIPHQRNKFKEICSFKNNLEMLPSLNTQIQYNSTLVHTAIIEPIHRRLDNKKNSFQLVESKHRNTLKFKLDLSHLMVNSLPKLTKPNYLLNSLQPIVKTPEIHYQSNQKFNNNIIHHLVMGNRNSTSSVKKNNRIPELVVTKIVPVDTKIEDKFANKKYFLIKKISPKNVKLKTKMITSKLNTTRVKCVTPGSIMALPFGSASSTNCTPAFDQQDVEMPAAVDEIVELSQKMSLLKCSSEENLVAPTCGISDSQPSTSNLEVSQEDITFIGSLSMSNCDKETMLDEEMEELSPIETKQVTAIQSSPAVSMSSCSAGGHVGLVDTASEGEIRKRTRWTTEQRQQPKADGQMNEVKRVKWKSEVEIIYYTSHKEVGSTDIVRHTEPLREESEQQARGSLYQNRNFMDTFWNTGLWSNYSN</sequence>
<comment type="caution">
    <text evidence="2">The sequence shown here is derived from an EMBL/GenBank/DDBJ whole genome shotgun (WGS) entry which is preliminary data.</text>
</comment>
<evidence type="ECO:0000313" key="2">
    <source>
        <dbReference type="EMBL" id="CAG2058438.1"/>
    </source>
</evidence>
<evidence type="ECO:0000256" key="1">
    <source>
        <dbReference type="SAM" id="MobiDB-lite"/>
    </source>
</evidence>